<dbReference type="InterPro" id="IPR047087">
    <property type="entry name" value="KU70_core_dom"/>
</dbReference>
<dbReference type="PANTHER" id="PTHR12604">
    <property type="entry name" value="KU AUTOANTIGEN DNA HELICASE"/>
    <property type="match status" value="1"/>
</dbReference>
<evidence type="ECO:0000256" key="1">
    <source>
        <dbReference type="ARBA" id="ARBA00004123"/>
    </source>
</evidence>
<evidence type="ECO:0000256" key="7">
    <source>
        <dbReference type="ARBA" id="ARBA00022741"/>
    </source>
</evidence>
<evidence type="ECO:0000256" key="8">
    <source>
        <dbReference type="ARBA" id="ARBA00022763"/>
    </source>
</evidence>
<dbReference type="InterPro" id="IPR027388">
    <property type="entry name" value="Ku70_bridge/pillars_dom_sf"/>
</dbReference>
<dbReference type="PANTHER" id="PTHR12604:SF2">
    <property type="entry name" value="X-RAY REPAIR CROSS-COMPLEMENTING PROTEIN 6"/>
    <property type="match status" value="1"/>
</dbReference>
<organism evidence="20 21">
    <name type="scientific">Pseudomicrostroma glucosiphilum</name>
    <dbReference type="NCBI Taxonomy" id="1684307"/>
    <lineage>
        <taxon>Eukaryota</taxon>
        <taxon>Fungi</taxon>
        <taxon>Dikarya</taxon>
        <taxon>Basidiomycota</taxon>
        <taxon>Ustilaginomycotina</taxon>
        <taxon>Exobasidiomycetes</taxon>
        <taxon>Microstromatales</taxon>
        <taxon>Microstromatales incertae sedis</taxon>
        <taxon>Pseudomicrostroma</taxon>
    </lineage>
</organism>
<evidence type="ECO:0000259" key="19">
    <source>
        <dbReference type="SMART" id="SM00559"/>
    </source>
</evidence>
<evidence type="ECO:0000256" key="18">
    <source>
        <dbReference type="SAM" id="MobiDB-lite"/>
    </source>
</evidence>
<dbReference type="GO" id="GO:0005524">
    <property type="term" value="F:ATP binding"/>
    <property type="evidence" value="ECO:0007669"/>
    <property type="project" value="UniProtKB-KW"/>
</dbReference>
<keyword evidence="11" id="KW-0067">ATP-binding</keyword>
<keyword evidence="15" id="KW-0234">DNA repair</keyword>
<dbReference type="EMBL" id="KZ819338">
    <property type="protein sequence ID" value="PWN18152.1"/>
    <property type="molecule type" value="Genomic_DNA"/>
</dbReference>
<dbReference type="SUPFAM" id="SSF100939">
    <property type="entry name" value="SPOC domain-like"/>
    <property type="match status" value="1"/>
</dbReference>
<keyword evidence="14" id="KW-0233">DNA recombination</keyword>
<dbReference type="GO" id="GO:0003690">
    <property type="term" value="F:double-stranded DNA binding"/>
    <property type="evidence" value="ECO:0007669"/>
    <property type="project" value="TreeGrafter"/>
</dbReference>
<dbReference type="GO" id="GO:0006303">
    <property type="term" value="P:double-strand break repair via nonhomologous end joining"/>
    <property type="evidence" value="ECO:0007669"/>
    <property type="project" value="InterPro"/>
</dbReference>
<dbReference type="SUPFAM" id="SSF68906">
    <property type="entry name" value="SAP domain"/>
    <property type="match status" value="1"/>
</dbReference>
<evidence type="ECO:0000256" key="3">
    <source>
        <dbReference type="ARBA" id="ARBA00005240"/>
    </source>
</evidence>
<dbReference type="InterPro" id="IPR006165">
    <property type="entry name" value="Ku70"/>
</dbReference>
<dbReference type="RefSeq" id="XP_025345312.1">
    <property type="nucleotide sequence ID" value="XM_025490745.1"/>
</dbReference>
<evidence type="ECO:0000256" key="9">
    <source>
        <dbReference type="ARBA" id="ARBA00022801"/>
    </source>
</evidence>
<evidence type="ECO:0000313" key="21">
    <source>
        <dbReference type="Proteomes" id="UP000245942"/>
    </source>
</evidence>
<accession>A0A316TY07</accession>
<dbReference type="InterPro" id="IPR005160">
    <property type="entry name" value="Ku_C"/>
</dbReference>
<name>A0A316TY07_9BASI</name>
<evidence type="ECO:0000256" key="12">
    <source>
        <dbReference type="ARBA" id="ARBA00022895"/>
    </source>
</evidence>
<dbReference type="InterPro" id="IPR036361">
    <property type="entry name" value="SAP_dom_sf"/>
</dbReference>
<dbReference type="PIRSF" id="PIRSF003033">
    <property type="entry name" value="Ku70"/>
    <property type="match status" value="1"/>
</dbReference>
<dbReference type="OrthoDB" id="761538at2759"/>
<feature type="domain" description="Ku" evidence="19">
    <location>
        <begin position="340"/>
        <end position="494"/>
    </location>
</feature>
<keyword evidence="12" id="KW-0779">Telomere</keyword>
<dbReference type="Proteomes" id="UP000245942">
    <property type="component" value="Unassembled WGS sequence"/>
</dbReference>
<evidence type="ECO:0000256" key="11">
    <source>
        <dbReference type="ARBA" id="ARBA00022840"/>
    </source>
</evidence>
<dbReference type="InterPro" id="IPR005161">
    <property type="entry name" value="Ku_N"/>
</dbReference>
<dbReference type="GO" id="GO:0003684">
    <property type="term" value="F:damaged DNA binding"/>
    <property type="evidence" value="ECO:0007669"/>
    <property type="project" value="InterPro"/>
</dbReference>
<protein>
    <recommendedName>
        <fullName evidence="5">ATP-dependent DNA helicase II subunit 1</fullName>
        <ecNumber evidence="4">3.6.4.12</ecNumber>
    </recommendedName>
    <alternativeName>
        <fullName evidence="17">ATP-dependent DNA helicase II subunit Ku70</fullName>
    </alternativeName>
</protein>
<dbReference type="Pfam" id="PF03730">
    <property type="entry name" value="Ku_C"/>
    <property type="match status" value="1"/>
</dbReference>
<dbReference type="FunFam" id="2.40.290.10:FF:000001">
    <property type="entry name" value="X-ray repair cross complementing 6"/>
    <property type="match status" value="1"/>
</dbReference>
<dbReference type="GO" id="GO:0016787">
    <property type="term" value="F:hydrolase activity"/>
    <property type="evidence" value="ECO:0007669"/>
    <property type="project" value="UniProtKB-KW"/>
</dbReference>
<keyword evidence="8" id="KW-0227">DNA damage</keyword>
<evidence type="ECO:0000256" key="6">
    <source>
        <dbReference type="ARBA" id="ARBA00022454"/>
    </source>
</evidence>
<feature type="region of interest" description="Disordered" evidence="18">
    <location>
        <begin position="1"/>
        <end position="21"/>
    </location>
</feature>
<dbReference type="EC" id="3.6.4.12" evidence="4"/>
<dbReference type="Gene3D" id="3.40.50.410">
    <property type="entry name" value="von Willebrand factor, type A domain"/>
    <property type="match status" value="1"/>
</dbReference>
<dbReference type="Gene3D" id="2.40.290.10">
    <property type="match status" value="1"/>
</dbReference>
<comment type="subcellular location">
    <subcellularLocation>
        <location evidence="2">Chromosome</location>
        <location evidence="2">Telomere</location>
    </subcellularLocation>
    <subcellularLocation>
        <location evidence="1">Nucleus</location>
    </subcellularLocation>
</comment>
<keyword evidence="16" id="KW-0539">Nucleus</keyword>
<evidence type="ECO:0000256" key="15">
    <source>
        <dbReference type="ARBA" id="ARBA00023204"/>
    </source>
</evidence>
<dbReference type="Gene3D" id="4.10.970.10">
    <property type="entry name" value="Ku70, bridge and pillars"/>
    <property type="match status" value="1"/>
</dbReference>
<dbReference type="Pfam" id="PF02735">
    <property type="entry name" value="Ku"/>
    <property type="match status" value="1"/>
</dbReference>
<keyword evidence="7" id="KW-0547">Nucleotide-binding</keyword>
<evidence type="ECO:0000256" key="10">
    <source>
        <dbReference type="ARBA" id="ARBA00022806"/>
    </source>
</evidence>
<proteinExistence type="inferred from homology"/>
<dbReference type="SMART" id="SM00559">
    <property type="entry name" value="Ku78"/>
    <property type="match status" value="1"/>
</dbReference>
<dbReference type="GO" id="GO:0000781">
    <property type="term" value="C:chromosome, telomeric region"/>
    <property type="evidence" value="ECO:0007669"/>
    <property type="project" value="UniProtKB-SubCell"/>
</dbReference>
<dbReference type="GO" id="GO:0000723">
    <property type="term" value="P:telomere maintenance"/>
    <property type="evidence" value="ECO:0007669"/>
    <property type="project" value="InterPro"/>
</dbReference>
<evidence type="ECO:0000256" key="17">
    <source>
        <dbReference type="ARBA" id="ARBA00031811"/>
    </source>
</evidence>
<feature type="compositionally biased region" description="Gly residues" evidence="18">
    <location>
        <begin position="1"/>
        <end position="11"/>
    </location>
</feature>
<dbReference type="InterPro" id="IPR016194">
    <property type="entry name" value="SPOC-like_C_dom_sf"/>
</dbReference>
<dbReference type="Gene3D" id="1.10.1600.10">
    <property type="match status" value="1"/>
</dbReference>
<dbReference type="CDD" id="cd00788">
    <property type="entry name" value="KU70"/>
    <property type="match status" value="1"/>
</dbReference>
<dbReference type="SUPFAM" id="SSF53300">
    <property type="entry name" value="vWA-like"/>
    <property type="match status" value="1"/>
</dbReference>
<dbReference type="GO" id="GO:0042162">
    <property type="term" value="F:telomeric DNA binding"/>
    <property type="evidence" value="ECO:0007669"/>
    <property type="project" value="InterPro"/>
</dbReference>
<evidence type="ECO:0000256" key="13">
    <source>
        <dbReference type="ARBA" id="ARBA00023125"/>
    </source>
</evidence>
<evidence type="ECO:0000313" key="20">
    <source>
        <dbReference type="EMBL" id="PWN18152.1"/>
    </source>
</evidence>
<dbReference type="Pfam" id="PF03731">
    <property type="entry name" value="Ku_N"/>
    <property type="match status" value="1"/>
</dbReference>
<evidence type="ECO:0000256" key="16">
    <source>
        <dbReference type="ARBA" id="ARBA00023242"/>
    </source>
</evidence>
<dbReference type="InterPro" id="IPR036465">
    <property type="entry name" value="vWFA_dom_sf"/>
</dbReference>
<gene>
    <name evidence="20" type="ORF">BCV69DRAFT_264024</name>
</gene>
<sequence>MAEKGNGGYRGNEGNQDDDEEDLMSWEAPNYKDTCLWLIDNGESMHEIDPDSGKSYVHRAIEVACAMMEHKLIKSPHDRIGILLFNTRDTQVPVEGKKMTYHGCYAIAPIEQVGVPPVVNLRDDIADAIRDGTSTYWKERYPIDQGQVRIHYALGNAESMLNSAGKTGSRRIFFVTNNDDPYRGRSAKGKLQKNALEKIKEMRRRGIEFEAFLISTPGKPFSTDLFYADLFQAYDDQTEMMRSDQSLTGGNDASTVRKSNWNAFEKFDDLEKDAGSKEMPKRVVFRVGMELADGLTIGVAGYNTVSKLTKGNPVKVYREDEDSIWREVIAESHLQCRETGALLNPATQVYHAFSLGFDTTPRNVVRFSPEEINDLKTSGLKPGLKVLGFKDRSVLRFWENVKHAIFIFPTEAEYLGSQRAFAALLKAMISKDKMAIGVFMPRDNSIPEFVAILPQAEERNEEGMQVEPPGMYLIPLPFADDIREMPDEYSSNLQASTEQVEAAARIVKSYTRNAAFNPDFFPNPALTHHHEALKAVAFGVDIKQPVDRTLPDYEGIAKRAGPLVDAWDELCTKDQRLTASASAGGIELSDKKRAPVYDASAEEEALNLHAKGQLDKKTLEWLKIALDYYRLPKSGKKAELVERMALHLDKVMALKQGRGQ</sequence>
<evidence type="ECO:0000256" key="4">
    <source>
        <dbReference type="ARBA" id="ARBA00012551"/>
    </source>
</evidence>
<evidence type="ECO:0000256" key="2">
    <source>
        <dbReference type="ARBA" id="ARBA00004574"/>
    </source>
</evidence>
<evidence type="ECO:0000256" key="5">
    <source>
        <dbReference type="ARBA" id="ARBA00021796"/>
    </source>
</evidence>
<dbReference type="InterPro" id="IPR006164">
    <property type="entry name" value="DNA_bd_Ku70/Ku80"/>
</dbReference>
<comment type="similarity">
    <text evidence="3">Belongs to the ku70 family.</text>
</comment>
<keyword evidence="10" id="KW-0347">Helicase</keyword>
<dbReference type="AlphaFoldDB" id="A0A316TY07"/>
<reference evidence="20 21" key="1">
    <citation type="journal article" date="2018" name="Mol. Biol. Evol.">
        <title>Broad Genomic Sampling Reveals a Smut Pathogenic Ancestry of the Fungal Clade Ustilaginomycotina.</title>
        <authorList>
            <person name="Kijpornyongpan T."/>
            <person name="Mondo S.J."/>
            <person name="Barry K."/>
            <person name="Sandor L."/>
            <person name="Lee J."/>
            <person name="Lipzen A."/>
            <person name="Pangilinan J."/>
            <person name="LaButti K."/>
            <person name="Hainaut M."/>
            <person name="Henrissat B."/>
            <person name="Grigoriev I.V."/>
            <person name="Spatafora J.W."/>
            <person name="Aime M.C."/>
        </authorList>
    </citation>
    <scope>NUCLEOTIDE SEQUENCE [LARGE SCALE GENOMIC DNA]</scope>
    <source>
        <strain evidence="20 21">MCA 4718</strain>
    </source>
</reference>
<evidence type="ECO:0000256" key="14">
    <source>
        <dbReference type="ARBA" id="ARBA00023172"/>
    </source>
</evidence>
<keyword evidence="13 20" id="KW-0238">DNA-binding</keyword>
<keyword evidence="21" id="KW-1185">Reference proteome</keyword>
<dbReference type="GO" id="GO:0006310">
    <property type="term" value="P:DNA recombination"/>
    <property type="evidence" value="ECO:0007669"/>
    <property type="project" value="UniProtKB-KW"/>
</dbReference>
<dbReference type="GO" id="GO:0043564">
    <property type="term" value="C:Ku70:Ku80 complex"/>
    <property type="evidence" value="ECO:0007669"/>
    <property type="project" value="InterPro"/>
</dbReference>
<dbReference type="STRING" id="1684307.A0A316TY07"/>
<keyword evidence="9" id="KW-0378">Hydrolase</keyword>
<dbReference type="NCBIfam" id="TIGR00578">
    <property type="entry name" value="ku70"/>
    <property type="match status" value="1"/>
</dbReference>
<dbReference type="GO" id="GO:0003678">
    <property type="term" value="F:DNA helicase activity"/>
    <property type="evidence" value="ECO:0007669"/>
    <property type="project" value="UniProtKB-EC"/>
</dbReference>
<keyword evidence="6" id="KW-0158">Chromosome</keyword>
<dbReference type="GeneID" id="37012479"/>